<evidence type="ECO:0000256" key="1">
    <source>
        <dbReference type="ARBA" id="ARBA00001917"/>
    </source>
</evidence>
<gene>
    <name evidence="10" type="ORF">GGG17_01470</name>
</gene>
<keyword evidence="6" id="KW-0560">Oxidoreductase</keyword>
<dbReference type="RefSeq" id="WP_154592028.1">
    <property type="nucleotide sequence ID" value="NZ_WLVL01000004.1"/>
</dbReference>
<dbReference type="Gene3D" id="3.20.20.70">
    <property type="entry name" value="Aldolase class I"/>
    <property type="match status" value="1"/>
</dbReference>
<protein>
    <recommendedName>
        <fullName evidence="8">Propionate 3-nitronate monooxygenase</fullName>
    </recommendedName>
</protein>
<dbReference type="Proteomes" id="UP000431092">
    <property type="component" value="Unassembled WGS sequence"/>
</dbReference>
<dbReference type="GO" id="GO:0018580">
    <property type="term" value="F:nitronate monooxygenase activity"/>
    <property type="evidence" value="ECO:0007669"/>
    <property type="project" value="InterPro"/>
</dbReference>
<evidence type="ECO:0000256" key="6">
    <source>
        <dbReference type="ARBA" id="ARBA00023002"/>
    </source>
</evidence>
<evidence type="ECO:0000313" key="10">
    <source>
        <dbReference type="EMBL" id="MTB70666.1"/>
    </source>
</evidence>
<dbReference type="CDD" id="cd04730">
    <property type="entry name" value="NPD_like"/>
    <property type="match status" value="1"/>
</dbReference>
<evidence type="ECO:0000256" key="4">
    <source>
        <dbReference type="ARBA" id="ARBA00022630"/>
    </source>
</evidence>
<keyword evidence="10" id="KW-0223">Dioxygenase</keyword>
<comment type="caution">
    <text evidence="10">The sequence shown here is derived from an EMBL/GenBank/DDBJ whole genome shotgun (WGS) entry which is preliminary data.</text>
</comment>
<dbReference type="PANTHER" id="PTHR42747:SF3">
    <property type="entry name" value="NITRONATE MONOOXYGENASE-RELATED"/>
    <property type="match status" value="1"/>
</dbReference>
<accession>A0A6I3IUY9</accession>
<proteinExistence type="inferred from homology"/>
<dbReference type="AlphaFoldDB" id="A0A6I3IUY9"/>
<keyword evidence="3" id="KW-0216">Detoxification</keyword>
<sequence>MSLIETLDLPLVGAPMAGGPSTPALVAACCAAGGTGLLAAGYRSPAQVAEQIAETHDLVGDRPFGVNVFVPSGSVGALGSAAVEAYRATLQADAERLGVTLPEPDWSDTDAYDDKIALLTLAEPVAIVSFTFGLPSPEVVGALQEAGSEVWVTVTSEDEAAHVAALGVDVLVVQGFDAGGHRSTHRVEDEPNRLDALGLLPAVSDLGVTCVAAGGVATAGDVRRLMGAGAVGVQVGTALLLTPEAGTSAAHRTGLRLPGASAVVTRAFSGRPARGLRNAFVEAHDGDAPAVFPQVDQLTKPLRAAAAAGGDPQGVSLWAGAGWQAAQELPAAEVMASLAP</sequence>
<comment type="cofactor">
    <cofactor evidence="1">
        <name>FMN</name>
        <dbReference type="ChEBI" id="CHEBI:58210"/>
    </cofactor>
</comment>
<dbReference type="InterPro" id="IPR013785">
    <property type="entry name" value="Aldolase_TIM"/>
</dbReference>
<keyword evidence="5" id="KW-0288">FMN</keyword>
<evidence type="ECO:0000256" key="5">
    <source>
        <dbReference type="ARBA" id="ARBA00022643"/>
    </source>
</evidence>
<keyword evidence="11" id="KW-1185">Reference proteome</keyword>
<reference evidence="10 11" key="1">
    <citation type="submission" date="2019-11" db="EMBL/GenBank/DDBJ databases">
        <title>Whole genome sequencing identifies a novel species of the genus Arsenicicoccus isolated from human blood.</title>
        <authorList>
            <person name="Jeong J.H."/>
            <person name="Kweon O.J."/>
            <person name="Kim H.R."/>
            <person name="Kim T.-H."/>
            <person name="Ha S.-M."/>
            <person name="Lee M.-K."/>
        </authorList>
    </citation>
    <scope>NUCLEOTIDE SEQUENCE [LARGE SCALE GENOMIC DNA]</scope>
    <source>
        <strain evidence="10 11">MKL-02</strain>
    </source>
</reference>
<dbReference type="GO" id="GO:0051213">
    <property type="term" value="F:dioxygenase activity"/>
    <property type="evidence" value="ECO:0007669"/>
    <property type="project" value="UniProtKB-KW"/>
</dbReference>
<comment type="similarity">
    <text evidence="2">Belongs to the nitronate monooxygenase family. NMO class I subfamily.</text>
</comment>
<dbReference type="InterPro" id="IPR004136">
    <property type="entry name" value="NMO"/>
</dbReference>
<evidence type="ECO:0000256" key="3">
    <source>
        <dbReference type="ARBA" id="ARBA00022575"/>
    </source>
</evidence>
<dbReference type="GO" id="GO:0009636">
    <property type="term" value="P:response to toxic substance"/>
    <property type="evidence" value="ECO:0007669"/>
    <property type="project" value="UniProtKB-KW"/>
</dbReference>
<evidence type="ECO:0000256" key="2">
    <source>
        <dbReference type="ARBA" id="ARBA00009881"/>
    </source>
</evidence>
<comment type="catalytic activity">
    <reaction evidence="9">
        <text>3 propionate 3-nitronate + 3 O2 + H2O = 3 3-oxopropanoate + 2 nitrate + nitrite + H2O2 + 3 H(+)</text>
        <dbReference type="Rhea" id="RHEA:57332"/>
        <dbReference type="ChEBI" id="CHEBI:15377"/>
        <dbReference type="ChEBI" id="CHEBI:15378"/>
        <dbReference type="ChEBI" id="CHEBI:15379"/>
        <dbReference type="ChEBI" id="CHEBI:16240"/>
        <dbReference type="ChEBI" id="CHEBI:16301"/>
        <dbReference type="ChEBI" id="CHEBI:17632"/>
        <dbReference type="ChEBI" id="CHEBI:33190"/>
        <dbReference type="ChEBI" id="CHEBI:136067"/>
    </reaction>
</comment>
<dbReference type="PANTHER" id="PTHR42747">
    <property type="entry name" value="NITRONATE MONOOXYGENASE-RELATED"/>
    <property type="match status" value="1"/>
</dbReference>
<evidence type="ECO:0000256" key="9">
    <source>
        <dbReference type="ARBA" id="ARBA00049401"/>
    </source>
</evidence>
<keyword evidence="7" id="KW-0503">Monooxygenase</keyword>
<organism evidence="10 11">
    <name type="scientific">Arsenicicoccus cauae</name>
    <dbReference type="NCBI Taxonomy" id="2663847"/>
    <lineage>
        <taxon>Bacteria</taxon>
        <taxon>Bacillati</taxon>
        <taxon>Actinomycetota</taxon>
        <taxon>Actinomycetes</taxon>
        <taxon>Micrococcales</taxon>
        <taxon>Intrasporangiaceae</taxon>
        <taxon>Arsenicicoccus</taxon>
    </lineage>
</organism>
<dbReference type="EMBL" id="WLVL01000004">
    <property type="protein sequence ID" value="MTB70666.1"/>
    <property type="molecule type" value="Genomic_DNA"/>
</dbReference>
<evidence type="ECO:0000256" key="7">
    <source>
        <dbReference type="ARBA" id="ARBA00023033"/>
    </source>
</evidence>
<evidence type="ECO:0000256" key="8">
    <source>
        <dbReference type="ARBA" id="ARBA00031155"/>
    </source>
</evidence>
<dbReference type="SUPFAM" id="SSF51412">
    <property type="entry name" value="Inosine monophosphate dehydrogenase (IMPDH)"/>
    <property type="match status" value="1"/>
</dbReference>
<dbReference type="Pfam" id="PF03060">
    <property type="entry name" value="NMO"/>
    <property type="match status" value="1"/>
</dbReference>
<keyword evidence="4" id="KW-0285">Flavoprotein</keyword>
<name>A0A6I3IUY9_9MICO</name>
<evidence type="ECO:0000313" key="11">
    <source>
        <dbReference type="Proteomes" id="UP000431092"/>
    </source>
</evidence>